<organism evidence="2 3">
    <name type="scientific">Ricinus communis</name>
    <name type="common">Castor bean</name>
    <dbReference type="NCBI Taxonomy" id="3988"/>
    <lineage>
        <taxon>Eukaryota</taxon>
        <taxon>Viridiplantae</taxon>
        <taxon>Streptophyta</taxon>
        <taxon>Embryophyta</taxon>
        <taxon>Tracheophyta</taxon>
        <taxon>Spermatophyta</taxon>
        <taxon>Magnoliopsida</taxon>
        <taxon>eudicotyledons</taxon>
        <taxon>Gunneridae</taxon>
        <taxon>Pentapetalae</taxon>
        <taxon>rosids</taxon>
        <taxon>fabids</taxon>
        <taxon>Malpighiales</taxon>
        <taxon>Euphorbiaceae</taxon>
        <taxon>Acalyphoideae</taxon>
        <taxon>Acalypheae</taxon>
        <taxon>Ricinus</taxon>
    </lineage>
</organism>
<dbReference type="EMBL" id="EQ973772">
    <property type="protein sequence ID" value="EEF52596.1"/>
    <property type="molecule type" value="Genomic_DNA"/>
</dbReference>
<feature type="transmembrane region" description="Helical" evidence="1">
    <location>
        <begin position="6"/>
        <end position="26"/>
    </location>
</feature>
<protein>
    <submittedName>
        <fullName evidence="2">Uncharacterized protein</fullName>
    </submittedName>
</protein>
<reference evidence="3" key="1">
    <citation type="journal article" date="2010" name="Nat. Biotechnol.">
        <title>Draft genome sequence of the oilseed species Ricinus communis.</title>
        <authorList>
            <person name="Chan A.P."/>
            <person name="Crabtree J."/>
            <person name="Zhao Q."/>
            <person name="Lorenzi H."/>
            <person name="Orvis J."/>
            <person name="Puiu D."/>
            <person name="Melake-Berhan A."/>
            <person name="Jones K.M."/>
            <person name="Redman J."/>
            <person name="Chen G."/>
            <person name="Cahoon E.B."/>
            <person name="Gedil M."/>
            <person name="Stanke M."/>
            <person name="Haas B.J."/>
            <person name="Wortman J.R."/>
            <person name="Fraser-Liggett C.M."/>
            <person name="Ravel J."/>
            <person name="Rabinowicz P.D."/>
        </authorList>
    </citation>
    <scope>NUCLEOTIDE SEQUENCE [LARGE SCALE GENOMIC DNA]</scope>
    <source>
        <strain evidence="3">cv. Hale</strain>
    </source>
</reference>
<evidence type="ECO:0000256" key="1">
    <source>
        <dbReference type="SAM" id="Phobius"/>
    </source>
</evidence>
<evidence type="ECO:0000313" key="3">
    <source>
        <dbReference type="Proteomes" id="UP000008311"/>
    </source>
</evidence>
<dbReference type="AlphaFoldDB" id="B9R7W6"/>
<dbReference type="PANTHER" id="PTHR38396:SF1">
    <property type="entry name" value="TRANSMEMBRANE PROTEIN"/>
    <property type="match status" value="1"/>
</dbReference>
<dbReference type="eggNOG" id="ENOG502SAM2">
    <property type="taxonomic scope" value="Eukaryota"/>
</dbReference>
<sequence>MTERTFIVIFFFWAILTIVTPTLILLSESSKPDWKSSVDRSRGMVNAGRTSGYAEIQLARKVTRSAPMEEAPAPAPFLEPVLRTRWTNLRRIFKKRL</sequence>
<dbReference type="OMA" id="MIAYAEM"/>
<dbReference type="Proteomes" id="UP000008311">
    <property type="component" value="Unassembled WGS sequence"/>
</dbReference>
<name>B9R7W6_RICCO</name>
<keyword evidence="1" id="KW-0812">Transmembrane</keyword>
<dbReference type="KEGG" id="rcu:8288951"/>
<dbReference type="PANTHER" id="PTHR38396">
    <property type="entry name" value="TRANSMEMBRANE PROTEIN"/>
    <property type="match status" value="1"/>
</dbReference>
<keyword evidence="1" id="KW-0472">Membrane</keyword>
<keyword evidence="3" id="KW-1185">Reference proteome</keyword>
<gene>
    <name evidence="2" type="ORF">RCOM_1594890</name>
</gene>
<evidence type="ECO:0000313" key="2">
    <source>
        <dbReference type="EMBL" id="EEF52596.1"/>
    </source>
</evidence>
<proteinExistence type="predicted"/>
<accession>B9R7W6</accession>
<dbReference type="InParanoid" id="B9R7W6"/>
<keyword evidence="1" id="KW-1133">Transmembrane helix</keyword>
<dbReference type="OrthoDB" id="1304015at2759"/>